<organism evidence="3 4">
    <name type="scientific">Symbiodinium natans</name>
    <dbReference type="NCBI Taxonomy" id="878477"/>
    <lineage>
        <taxon>Eukaryota</taxon>
        <taxon>Sar</taxon>
        <taxon>Alveolata</taxon>
        <taxon>Dinophyceae</taxon>
        <taxon>Suessiales</taxon>
        <taxon>Symbiodiniaceae</taxon>
        <taxon>Symbiodinium</taxon>
    </lineage>
</organism>
<name>A0A812J8I5_9DINO</name>
<keyword evidence="1" id="KW-0040">ANK repeat</keyword>
<evidence type="ECO:0000313" key="3">
    <source>
        <dbReference type="EMBL" id="CAE7197925.1"/>
    </source>
</evidence>
<evidence type="ECO:0000313" key="4">
    <source>
        <dbReference type="Proteomes" id="UP000604046"/>
    </source>
</evidence>
<proteinExistence type="predicted"/>
<dbReference type="OrthoDB" id="430623at2759"/>
<feature type="repeat" description="ANK" evidence="1">
    <location>
        <begin position="255"/>
        <end position="289"/>
    </location>
</feature>
<dbReference type="Pfam" id="PF00023">
    <property type="entry name" value="Ank"/>
    <property type="match status" value="1"/>
</dbReference>
<evidence type="ECO:0000256" key="1">
    <source>
        <dbReference type="PROSITE-ProRule" id="PRU00023"/>
    </source>
</evidence>
<keyword evidence="4" id="KW-1185">Reference proteome</keyword>
<gene>
    <name evidence="3" type="ORF">SNAT2548_LOCUS5656</name>
</gene>
<feature type="region of interest" description="Disordered" evidence="2">
    <location>
        <begin position="317"/>
        <end position="375"/>
    </location>
</feature>
<sequence>MGAGALYGFIEADAGQRVVAFCGPSGAMRLAMSSSALLPSLCFENLRVAAAKLVWTGPRREPSSSGLLDVEAMREAVTTAAPQLLPADGTWLRYFCWMSSGHSVEGVDRLVSEAARPESADLAAAASVWAAAFGKQALADFLERLSASCETSRMSAALRPALRLRREGRERHADEDEFFSHIFDGHVAGVILDLAGGADVEATGPAIHQGDVGCCRWTPLAAAAEISGRRKQGAVIAGLLLAARARVDRKCPGPCGWTPLMRAASCGASAAATLQLLMRAGADVRIRHENGSTALEMGDKAAARILREARDSRMLAAPASAGPKGTGRPTAESQGSFSRGRAGPRNALALAHAGRAGHGAKAKSAGRGYFQKAQT</sequence>
<evidence type="ECO:0000256" key="2">
    <source>
        <dbReference type="SAM" id="MobiDB-lite"/>
    </source>
</evidence>
<dbReference type="PROSITE" id="PS50088">
    <property type="entry name" value="ANK_REPEAT"/>
    <property type="match status" value="1"/>
</dbReference>
<dbReference type="InterPro" id="IPR036770">
    <property type="entry name" value="Ankyrin_rpt-contain_sf"/>
</dbReference>
<dbReference type="Proteomes" id="UP000604046">
    <property type="component" value="Unassembled WGS sequence"/>
</dbReference>
<dbReference type="SUPFAM" id="SSF48403">
    <property type="entry name" value="Ankyrin repeat"/>
    <property type="match status" value="1"/>
</dbReference>
<dbReference type="InterPro" id="IPR002110">
    <property type="entry name" value="Ankyrin_rpt"/>
</dbReference>
<reference evidence="3" key="1">
    <citation type="submission" date="2021-02" db="EMBL/GenBank/DDBJ databases">
        <authorList>
            <person name="Dougan E. K."/>
            <person name="Rhodes N."/>
            <person name="Thang M."/>
            <person name="Chan C."/>
        </authorList>
    </citation>
    <scope>NUCLEOTIDE SEQUENCE</scope>
</reference>
<dbReference type="EMBL" id="CAJNDS010000364">
    <property type="protein sequence ID" value="CAE7197925.1"/>
    <property type="molecule type" value="Genomic_DNA"/>
</dbReference>
<accession>A0A812J8I5</accession>
<protein>
    <submittedName>
        <fullName evidence="3">Uncharacterized protein</fullName>
    </submittedName>
</protein>
<dbReference type="AlphaFoldDB" id="A0A812J8I5"/>
<comment type="caution">
    <text evidence="3">The sequence shown here is derived from an EMBL/GenBank/DDBJ whole genome shotgun (WGS) entry which is preliminary data.</text>
</comment>
<dbReference type="Gene3D" id="1.25.40.20">
    <property type="entry name" value="Ankyrin repeat-containing domain"/>
    <property type="match status" value="1"/>
</dbReference>